<name>A0ABR7CPG4_9BACT</name>
<dbReference type="PANTHER" id="PTHR31435">
    <property type="entry name" value="PROTEIN NATD1"/>
    <property type="match status" value="1"/>
</dbReference>
<accession>A0ABR7CPG4</accession>
<dbReference type="SUPFAM" id="SSF55729">
    <property type="entry name" value="Acyl-CoA N-acyltransferases (Nat)"/>
    <property type="match status" value="1"/>
</dbReference>
<dbReference type="InterPro" id="IPR000182">
    <property type="entry name" value="GNAT_dom"/>
</dbReference>
<dbReference type="InterPro" id="IPR031165">
    <property type="entry name" value="GNAT_YJDJ"/>
</dbReference>
<reference evidence="3 4" key="1">
    <citation type="submission" date="2020-08" db="EMBL/GenBank/DDBJ databases">
        <title>Genome public.</title>
        <authorList>
            <person name="Liu C."/>
            <person name="Sun Q."/>
        </authorList>
    </citation>
    <scope>NUCLEOTIDE SEQUENCE [LARGE SCALE GENOMIC DNA]</scope>
    <source>
        <strain evidence="3 4">New-7</strain>
    </source>
</reference>
<evidence type="ECO:0000313" key="3">
    <source>
        <dbReference type="EMBL" id="MBC5617085.1"/>
    </source>
</evidence>
<organism evidence="3 4">
    <name type="scientific">Alistipes hominis</name>
    <dbReference type="NCBI Taxonomy" id="2763015"/>
    <lineage>
        <taxon>Bacteria</taxon>
        <taxon>Pseudomonadati</taxon>
        <taxon>Bacteroidota</taxon>
        <taxon>Bacteroidia</taxon>
        <taxon>Bacteroidales</taxon>
        <taxon>Rikenellaceae</taxon>
        <taxon>Alistipes</taxon>
    </lineage>
</organism>
<evidence type="ECO:0000259" key="1">
    <source>
        <dbReference type="PROSITE" id="PS51186"/>
    </source>
</evidence>
<feature type="domain" description="N-acetyltransferase" evidence="2">
    <location>
        <begin position="4"/>
        <end position="89"/>
    </location>
</feature>
<gene>
    <name evidence="3" type="ORF">H8S08_08660</name>
</gene>
<protein>
    <submittedName>
        <fullName evidence="3">N-acetyltransferase</fullName>
    </submittedName>
</protein>
<feature type="domain" description="N-acetyltransferase" evidence="1">
    <location>
        <begin position="1"/>
        <end position="90"/>
    </location>
</feature>
<sequence length="90" mass="10263">MEIIHDTQRRRFEIDGEGHRAYLEYVPVEGGIDIVHTIVSPMLGGRGYGSRLVRNALDYARDNGLKVIPSCSFVGVYLERHPEYKALLFK</sequence>
<evidence type="ECO:0000259" key="2">
    <source>
        <dbReference type="PROSITE" id="PS51729"/>
    </source>
</evidence>
<dbReference type="Pfam" id="PF14542">
    <property type="entry name" value="Acetyltransf_CG"/>
    <property type="match status" value="1"/>
</dbReference>
<dbReference type="CDD" id="cd04301">
    <property type="entry name" value="NAT_SF"/>
    <property type="match status" value="1"/>
</dbReference>
<evidence type="ECO:0000313" key="4">
    <source>
        <dbReference type="Proteomes" id="UP000636891"/>
    </source>
</evidence>
<dbReference type="EMBL" id="JACOOK010000004">
    <property type="protein sequence ID" value="MBC5617085.1"/>
    <property type="molecule type" value="Genomic_DNA"/>
</dbReference>
<dbReference type="PROSITE" id="PS51186">
    <property type="entry name" value="GNAT"/>
    <property type="match status" value="1"/>
</dbReference>
<dbReference type="Gene3D" id="3.40.630.30">
    <property type="match status" value="1"/>
</dbReference>
<proteinExistence type="predicted"/>
<dbReference type="Proteomes" id="UP000636891">
    <property type="component" value="Unassembled WGS sequence"/>
</dbReference>
<dbReference type="InterPro" id="IPR045057">
    <property type="entry name" value="Gcn5-rel_NAT"/>
</dbReference>
<dbReference type="InterPro" id="IPR016181">
    <property type="entry name" value="Acyl_CoA_acyltransferase"/>
</dbReference>
<dbReference type="PROSITE" id="PS51729">
    <property type="entry name" value="GNAT_YJDJ"/>
    <property type="match status" value="1"/>
</dbReference>
<keyword evidence="4" id="KW-1185">Reference proteome</keyword>
<dbReference type="PANTHER" id="PTHR31435:SF9">
    <property type="entry name" value="PROTEIN NATD1"/>
    <property type="match status" value="1"/>
</dbReference>
<comment type="caution">
    <text evidence="3">The sequence shown here is derived from an EMBL/GenBank/DDBJ whole genome shotgun (WGS) entry which is preliminary data.</text>
</comment>
<dbReference type="RefSeq" id="WP_101572205.1">
    <property type="nucleotide sequence ID" value="NZ_JACOOK010000004.1"/>
</dbReference>